<name>A0A6J4PRP6_9ACTN</name>
<evidence type="ECO:0000256" key="1">
    <source>
        <dbReference type="SAM" id="MobiDB-lite"/>
    </source>
</evidence>
<organism evidence="2">
    <name type="scientific">uncultured Rubrobacteraceae bacterium</name>
    <dbReference type="NCBI Taxonomy" id="349277"/>
    <lineage>
        <taxon>Bacteria</taxon>
        <taxon>Bacillati</taxon>
        <taxon>Actinomycetota</taxon>
        <taxon>Rubrobacteria</taxon>
        <taxon>Rubrobacterales</taxon>
        <taxon>Rubrobacteraceae</taxon>
        <taxon>environmental samples</taxon>
    </lineage>
</organism>
<gene>
    <name evidence="2" type="ORF">AVDCRST_MAG01-01-2438</name>
</gene>
<feature type="non-terminal residue" evidence="2">
    <location>
        <position position="89"/>
    </location>
</feature>
<proteinExistence type="predicted"/>
<evidence type="ECO:0000313" key="2">
    <source>
        <dbReference type="EMBL" id="CAA9423569.1"/>
    </source>
</evidence>
<accession>A0A6J4PRP6</accession>
<feature type="compositionally biased region" description="Basic and acidic residues" evidence="1">
    <location>
        <begin position="52"/>
        <end position="76"/>
    </location>
</feature>
<protein>
    <submittedName>
        <fullName evidence="2">Uncharacterized protein</fullName>
    </submittedName>
</protein>
<sequence length="89" mass="9738">GSGEKVQRGVRAVPGLRRGARGEAGRKAAPGRHRHRPSGDRRPGVPALRGEVLPRRDGQALREDPRQAFARGDRRSHPGRQLLRSAGRL</sequence>
<feature type="non-terminal residue" evidence="2">
    <location>
        <position position="1"/>
    </location>
</feature>
<dbReference type="EMBL" id="CADCUW010000333">
    <property type="protein sequence ID" value="CAA9423569.1"/>
    <property type="molecule type" value="Genomic_DNA"/>
</dbReference>
<feature type="region of interest" description="Disordered" evidence="1">
    <location>
        <begin position="1"/>
        <end position="89"/>
    </location>
</feature>
<reference evidence="2" key="1">
    <citation type="submission" date="2020-02" db="EMBL/GenBank/DDBJ databases">
        <authorList>
            <person name="Meier V. D."/>
        </authorList>
    </citation>
    <scope>NUCLEOTIDE SEQUENCE</scope>
    <source>
        <strain evidence="2">AVDCRST_MAG01</strain>
    </source>
</reference>
<dbReference type="AlphaFoldDB" id="A0A6J4PRP6"/>